<dbReference type="EMBL" id="KQ971351">
    <property type="protein sequence ID" value="KYB26832.1"/>
    <property type="molecule type" value="Genomic_DNA"/>
</dbReference>
<dbReference type="Pfam" id="PF00005">
    <property type="entry name" value="ABC_tran"/>
    <property type="match status" value="1"/>
</dbReference>
<dbReference type="InterPro" id="IPR003593">
    <property type="entry name" value="AAA+_ATPase"/>
</dbReference>
<evidence type="ECO:0000256" key="6">
    <source>
        <dbReference type="ARBA" id="ARBA00022741"/>
    </source>
</evidence>
<evidence type="ECO:0000256" key="7">
    <source>
        <dbReference type="ARBA" id="ARBA00022840"/>
    </source>
</evidence>
<evidence type="ECO:0000256" key="4">
    <source>
        <dbReference type="ARBA" id="ARBA00022692"/>
    </source>
</evidence>
<feature type="transmembrane region" description="Helical" evidence="10">
    <location>
        <begin position="323"/>
        <end position="344"/>
    </location>
</feature>
<dbReference type="OMA" id="DIMNHIF"/>
<dbReference type="GO" id="GO:0016887">
    <property type="term" value="F:ATP hydrolysis activity"/>
    <property type="evidence" value="ECO:0007669"/>
    <property type="project" value="InterPro"/>
</dbReference>
<dbReference type="SUPFAM" id="SSF52540">
    <property type="entry name" value="P-loop containing nucleoside triphosphate hydrolases"/>
    <property type="match status" value="1"/>
</dbReference>
<keyword evidence="5" id="KW-0677">Repeat</keyword>
<evidence type="ECO:0000256" key="8">
    <source>
        <dbReference type="ARBA" id="ARBA00022989"/>
    </source>
</evidence>
<keyword evidence="6" id="KW-0547">Nucleotide-binding</keyword>
<dbReference type="FunFam" id="3.40.50.300:FF:000933">
    <property type="entry name" value="ABC transporter A family member 7"/>
    <property type="match status" value="1"/>
</dbReference>
<feature type="transmembrane region" description="Helical" evidence="10">
    <location>
        <begin position="34"/>
        <end position="54"/>
    </location>
</feature>
<evidence type="ECO:0000256" key="1">
    <source>
        <dbReference type="ARBA" id="ARBA00004141"/>
    </source>
</evidence>
<comment type="subcellular location">
    <subcellularLocation>
        <location evidence="1">Membrane</location>
        <topology evidence="1">Multi-pass membrane protein</topology>
    </subcellularLocation>
</comment>
<evidence type="ECO:0000256" key="9">
    <source>
        <dbReference type="ARBA" id="ARBA00023136"/>
    </source>
</evidence>
<dbReference type="InterPro" id="IPR027417">
    <property type="entry name" value="P-loop_NTPase"/>
</dbReference>
<dbReference type="InterPro" id="IPR013525">
    <property type="entry name" value="ABC2_TM"/>
</dbReference>
<reference evidence="12 13" key="2">
    <citation type="journal article" date="2010" name="Nucleic Acids Res.">
        <title>BeetleBase in 2010: revisions to provide comprehensive genomic information for Tribolium castaneum.</title>
        <authorList>
            <person name="Kim H.S."/>
            <person name="Murphy T."/>
            <person name="Xia J."/>
            <person name="Caragea D."/>
            <person name="Park Y."/>
            <person name="Beeman R.W."/>
            <person name="Lorenzen M.D."/>
            <person name="Butcher S."/>
            <person name="Manak J.R."/>
            <person name="Brown S.J."/>
        </authorList>
    </citation>
    <scope>GENOME REANNOTATION</scope>
    <source>
        <strain evidence="12 13">Georgia GA2</strain>
    </source>
</reference>
<dbReference type="GO" id="GO:0140359">
    <property type="term" value="F:ABC-type transporter activity"/>
    <property type="evidence" value="ECO:0007669"/>
    <property type="project" value="InterPro"/>
</dbReference>
<dbReference type="Proteomes" id="UP000007266">
    <property type="component" value="Linkage group 7"/>
</dbReference>
<comment type="similarity">
    <text evidence="2">Belongs to the ABC transporter superfamily. ABCA family.</text>
</comment>
<gene>
    <name evidence="12" type="primary">AUGUSTUS-3.0.2_33516</name>
    <name evidence="12" type="ORF">TcasGA2_TC033516</name>
</gene>
<dbReference type="PROSITE" id="PS00211">
    <property type="entry name" value="ABC_TRANSPORTER_1"/>
    <property type="match status" value="1"/>
</dbReference>
<evidence type="ECO:0000256" key="2">
    <source>
        <dbReference type="ARBA" id="ARBA00008869"/>
    </source>
</evidence>
<dbReference type="PANTHER" id="PTHR19229">
    <property type="entry name" value="ATP-BINDING CASSETTE TRANSPORTER SUBFAMILY A ABCA"/>
    <property type="match status" value="1"/>
</dbReference>
<proteinExistence type="inferred from homology"/>
<sequence>MKGENKFDLCFRTDSMFQHLKLLLWKNLVIRKRHWLLTLTEILIPILLFTLVAYGRSKISGLNKQVIDFPTYYRENTLDEIYSHLDVGELKLWYSPYNDFTGKIIRKVQETFQIPGDDVREFTSAEKLEQHFQTISNSSALITVVNFHGNDPKHLDYDLSLYDKYLLWDTDKLFLPVINQEDRRSSKYIYKGFAALQVAIDLAFLELQTGQKPKIDFSIQEFPDPPHTDDSGLSQLFLYFLPLITIFSFIFLCPAVLQRVGEEKHSGTKEFMKMVGLNSSMLWLGWFIHALITNLFSIIVIVVLMKVPFWGVAYPPIEYSSGVVLFVFLFLYCMAAITFCFLIATIISKPSIATVVGLLIWIFSYFIPQALVTSHENLAWRFKIPLAIFPNMALHFGYNSISVYEMRELGIQWSNIFHSGSGGENDVTMGNVFVMLIVDMIFFMLLTIYIENVKPGKYGIAQPYTFPLKSLMNCVRCFGCFTKIDNDPSTKRLDAENGPPVCIEICELFKKFKNVVAVENLSLNIYKNHITVLLGHNGAGKTTTMSILTGMINATNGYVKINGKDIKQNTSEVRRLLGLCPQHNLLFPDLTVFEHLKFFAMIKRSKNSTKEAKEMLEQLGLEEKKYDMACTLSGGMKRKLCLGMALIGDSQVLILDEPTSGMDPESRRKVWNMLLEYRKSKTILITTHFMEEADVLGDYIAIMADGRLQDSDTPYNLKKKYNTGYHMSLMLESLDFKKEITGEIRRHIPEAQLIRTHHDTLVYLLPMDRKSKYKDVFVSLEDKKADWKIVTIGLSLTTLNDVFLKARDKLLGIEHSETDGLSKPEFSTQKTKKLNRSLNSFLALIVKRWYFLEKKFYWYFPAVIVSITIFLLAIWLGISSTDYSNVAEPQLNLSLKVYDKSYAYFGGDNLTELVKMRQFYEKIVKQQDGYPELHKVVSEGIIQAGTKNIAFYNKHMIVAAEFNQSSNDEIVVNAMYNRFAIHGVPISINLAMNAAVKALLNETYSITTSNTPLKSLSSELTPAELSVVSVASVWVILIPMSKFKIAPQTRLARSLVKETVNND</sequence>
<dbReference type="GO" id="GO:0042626">
    <property type="term" value="F:ATPase-coupled transmembrane transporter activity"/>
    <property type="evidence" value="ECO:0000318"/>
    <property type="project" value="GO_Central"/>
</dbReference>
<dbReference type="GO" id="GO:0006869">
    <property type="term" value="P:lipid transport"/>
    <property type="evidence" value="ECO:0000318"/>
    <property type="project" value="GO_Central"/>
</dbReference>
<feature type="transmembrane region" description="Helical" evidence="10">
    <location>
        <begin position="351"/>
        <end position="372"/>
    </location>
</feature>
<evidence type="ECO:0000313" key="12">
    <source>
        <dbReference type="EMBL" id="KYB26832.1"/>
    </source>
</evidence>
<evidence type="ECO:0000313" key="13">
    <source>
        <dbReference type="Proteomes" id="UP000007266"/>
    </source>
</evidence>
<keyword evidence="3" id="KW-0813">Transport</keyword>
<feature type="transmembrane region" description="Helical" evidence="10">
    <location>
        <begin position="856"/>
        <end position="878"/>
    </location>
</feature>
<dbReference type="InterPro" id="IPR003439">
    <property type="entry name" value="ABC_transporter-like_ATP-bd"/>
</dbReference>
<evidence type="ECO:0000256" key="3">
    <source>
        <dbReference type="ARBA" id="ARBA00022448"/>
    </source>
</evidence>
<feature type="domain" description="ABC transporter" evidence="11">
    <location>
        <begin position="503"/>
        <end position="730"/>
    </location>
</feature>
<keyword evidence="9 10" id="KW-0472">Membrane</keyword>
<keyword evidence="4 10" id="KW-0812">Transmembrane</keyword>
<dbReference type="Pfam" id="PF12698">
    <property type="entry name" value="ABC2_membrane_3"/>
    <property type="match status" value="1"/>
</dbReference>
<dbReference type="GO" id="GO:0005524">
    <property type="term" value="F:ATP binding"/>
    <property type="evidence" value="ECO:0007669"/>
    <property type="project" value="UniProtKB-KW"/>
</dbReference>
<feature type="transmembrane region" description="Helical" evidence="10">
    <location>
        <begin position="236"/>
        <end position="260"/>
    </location>
</feature>
<organism evidence="12 13">
    <name type="scientific">Tribolium castaneum</name>
    <name type="common">Red flour beetle</name>
    <dbReference type="NCBI Taxonomy" id="7070"/>
    <lineage>
        <taxon>Eukaryota</taxon>
        <taxon>Metazoa</taxon>
        <taxon>Ecdysozoa</taxon>
        <taxon>Arthropoda</taxon>
        <taxon>Hexapoda</taxon>
        <taxon>Insecta</taxon>
        <taxon>Pterygota</taxon>
        <taxon>Neoptera</taxon>
        <taxon>Endopterygota</taxon>
        <taxon>Coleoptera</taxon>
        <taxon>Polyphaga</taxon>
        <taxon>Cucujiformia</taxon>
        <taxon>Tenebrionidae</taxon>
        <taxon>Tenebrionidae incertae sedis</taxon>
        <taxon>Tribolium</taxon>
    </lineage>
</organism>
<protein>
    <submittedName>
        <fullName evidence="12">ATP-binding cassette sub-family A member 3-like Protein</fullName>
    </submittedName>
</protein>
<dbReference type="Gene3D" id="3.40.50.300">
    <property type="entry name" value="P-loop containing nucleotide triphosphate hydrolases"/>
    <property type="match status" value="1"/>
</dbReference>
<dbReference type="GO" id="GO:0005319">
    <property type="term" value="F:lipid transporter activity"/>
    <property type="evidence" value="ECO:0000318"/>
    <property type="project" value="GO_Central"/>
</dbReference>
<dbReference type="InterPro" id="IPR026082">
    <property type="entry name" value="ABCA"/>
</dbReference>
<dbReference type="GO" id="GO:0016020">
    <property type="term" value="C:membrane"/>
    <property type="evidence" value="ECO:0007669"/>
    <property type="project" value="UniProtKB-SubCell"/>
</dbReference>
<dbReference type="InParanoid" id="A0A139WFW4"/>
<evidence type="ECO:0000256" key="10">
    <source>
        <dbReference type="SAM" id="Phobius"/>
    </source>
</evidence>
<dbReference type="InterPro" id="IPR017871">
    <property type="entry name" value="ABC_transporter-like_CS"/>
</dbReference>
<name>A0A139WFW4_TRICA</name>
<dbReference type="PANTHER" id="PTHR19229:SF36">
    <property type="entry name" value="ATP-BINDING CASSETTE SUB-FAMILY A MEMBER 2"/>
    <property type="match status" value="1"/>
</dbReference>
<accession>A0A139WFW4</accession>
<keyword evidence="8 10" id="KW-1133">Transmembrane helix</keyword>
<evidence type="ECO:0000259" key="11">
    <source>
        <dbReference type="PROSITE" id="PS50893"/>
    </source>
</evidence>
<keyword evidence="13" id="KW-1185">Reference proteome</keyword>
<dbReference type="PROSITE" id="PS50893">
    <property type="entry name" value="ABC_TRANSPORTER_2"/>
    <property type="match status" value="1"/>
</dbReference>
<keyword evidence="7 12" id="KW-0067">ATP-binding</keyword>
<evidence type="ECO:0000256" key="5">
    <source>
        <dbReference type="ARBA" id="ARBA00022737"/>
    </source>
</evidence>
<dbReference type="CDD" id="cd03263">
    <property type="entry name" value="ABC_subfamily_A"/>
    <property type="match status" value="1"/>
</dbReference>
<feature type="transmembrane region" description="Helical" evidence="10">
    <location>
        <begin position="432"/>
        <end position="450"/>
    </location>
</feature>
<reference evidence="12 13" key="1">
    <citation type="journal article" date="2008" name="Nature">
        <title>The genome of the model beetle and pest Tribolium castaneum.</title>
        <authorList>
            <consortium name="Tribolium Genome Sequencing Consortium"/>
            <person name="Richards S."/>
            <person name="Gibbs R.A."/>
            <person name="Weinstock G.M."/>
            <person name="Brown S.J."/>
            <person name="Denell R."/>
            <person name="Beeman R.W."/>
            <person name="Gibbs R."/>
            <person name="Beeman R.W."/>
            <person name="Brown S.J."/>
            <person name="Bucher G."/>
            <person name="Friedrich M."/>
            <person name="Grimmelikhuijzen C.J."/>
            <person name="Klingler M."/>
            <person name="Lorenzen M."/>
            <person name="Richards S."/>
            <person name="Roth S."/>
            <person name="Schroder R."/>
            <person name="Tautz D."/>
            <person name="Zdobnov E.M."/>
            <person name="Muzny D."/>
            <person name="Gibbs R.A."/>
            <person name="Weinstock G.M."/>
            <person name="Attaway T."/>
            <person name="Bell S."/>
            <person name="Buhay C.J."/>
            <person name="Chandrabose M.N."/>
            <person name="Chavez D."/>
            <person name="Clerk-Blankenburg K.P."/>
            <person name="Cree A."/>
            <person name="Dao M."/>
            <person name="Davis C."/>
            <person name="Chacko J."/>
            <person name="Dinh H."/>
            <person name="Dugan-Rocha S."/>
            <person name="Fowler G."/>
            <person name="Garner T.T."/>
            <person name="Garnes J."/>
            <person name="Gnirke A."/>
            <person name="Hawes A."/>
            <person name="Hernandez J."/>
            <person name="Hines S."/>
            <person name="Holder M."/>
            <person name="Hume J."/>
            <person name="Jhangiani S.N."/>
            <person name="Joshi V."/>
            <person name="Khan Z.M."/>
            <person name="Jackson L."/>
            <person name="Kovar C."/>
            <person name="Kowis A."/>
            <person name="Lee S."/>
            <person name="Lewis L.R."/>
            <person name="Margolis J."/>
            <person name="Morgan M."/>
            <person name="Nazareth L.V."/>
            <person name="Nguyen N."/>
            <person name="Okwuonu G."/>
            <person name="Parker D."/>
            <person name="Richards S."/>
            <person name="Ruiz S.J."/>
            <person name="Santibanez J."/>
            <person name="Savard J."/>
            <person name="Scherer S.E."/>
            <person name="Schneider B."/>
            <person name="Sodergren E."/>
            <person name="Tautz D."/>
            <person name="Vattahil S."/>
            <person name="Villasana D."/>
            <person name="White C.S."/>
            <person name="Wright R."/>
            <person name="Park Y."/>
            <person name="Beeman R.W."/>
            <person name="Lord J."/>
            <person name="Oppert B."/>
            <person name="Lorenzen M."/>
            <person name="Brown S."/>
            <person name="Wang L."/>
            <person name="Savard J."/>
            <person name="Tautz D."/>
            <person name="Richards S."/>
            <person name="Weinstock G."/>
            <person name="Gibbs R.A."/>
            <person name="Liu Y."/>
            <person name="Worley K."/>
            <person name="Weinstock G."/>
            <person name="Elsik C.G."/>
            <person name="Reese J.T."/>
            <person name="Elhaik E."/>
            <person name="Landan G."/>
            <person name="Graur D."/>
            <person name="Arensburger P."/>
            <person name="Atkinson P."/>
            <person name="Beeman R.W."/>
            <person name="Beidler J."/>
            <person name="Brown S.J."/>
            <person name="Demuth J.P."/>
            <person name="Drury D.W."/>
            <person name="Du Y.Z."/>
            <person name="Fujiwara H."/>
            <person name="Lorenzen M."/>
            <person name="Maselli V."/>
            <person name="Osanai M."/>
            <person name="Park Y."/>
            <person name="Robertson H.M."/>
            <person name="Tu Z."/>
            <person name="Wang J.J."/>
            <person name="Wang S."/>
            <person name="Richards S."/>
            <person name="Song H."/>
            <person name="Zhang L."/>
            <person name="Sodergren E."/>
            <person name="Werner D."/>
            <person name="Stanke M."/>
            <person name="Morgenstern B."/>
            <person name="Solovyev V."/>
            <person name="Kosarev P."/>
            <person name="Brown G."/>
            <person name="Chen H.C."/>
            <person name="Ermolaeva O."/>
            <person name="Hlavina W."/>
            <person name="Kapustin Y."/>
            <person name="Kiryutin B."/>
            <person name="Kitts P."/>
            <person name="Maglott D."/>
            <person name="Pruitt K."/>
            <person name="Sapojnikov V."/>
            <person name="Souvorov A."/>
            <person name="Mackey A.J."/>
            <person name="Waterhouse R.M."/>
            <person name="Wyder S."/>
            <person name="Zdobnov E.M."/>
            <person name="Zdobnov E.M."/>
            <person name="Wyder S."/>
            <person name="Kriventseva E.V."/>
            <person name="Kadowaki T."/>
            <person name="Bork P."/>
            <person name="Aranda M."/>
            <person name="Bao R."/>
            <person name="Beermann A."/>
            <person name="Berns N."/>
            <person name="Bolognesi R."/>
            <person name="Bonneton F."/>
            <person name="Bopp D."/>
            <person name="Brown S.J."/>
            <person name="Bucher G."/>
            <person name="Butts T."/>
            <person name="Chaumot A."/>
            <person name="Denell R.E."/>
            <person name="Ferrier D.E."/>
            <person name="Friedrich M."/>
            <person name="Gordon C.M."/>
            <person name="Jindra M."/>
            <person name="Klingler M."/>
            <person name="Lan Q."/>
            <person name="Lattorff H.M."/>
            <person name="Laudet V."/>
            <person name="von Levetsow C."/>
            <person name="Liu Z."/>
            <person name="Lutz R."/>
            <person name="Lynch J.A."/>
            <person name="da Fonseca R.N."/>
            <person name="Posnien N."/>
            <person name="Reuter R."/>
            <person name="Roth S."/>
            <person name="Savard J."/>
            <person name="Schinko J.B."/>
            <person name="Schmitt C."/>
            <person name="Schoppmeier M."/>
            <person name="Schroder R."/>
            <person name="Shippy T.D."/>
            <person name="Simonnet F."/>
            <person name="Marques-Souza H."/>
            <person name="Tautz D."/>
            <person name="Tomoyasu Y."/>
            <person name="Trauner J."/>
            <person name="Van der Zee M."/>
            <person name="Vervoort M."/>
            <person name="Wittkopp N."/>
            <person name="Wimmer E.A."/>
            <person name="Yang X."/>
            <person name="Jones A.K."/>
            <person name="Sattelle D.B."/>
            <person name="Ebert P.R."/>
            <person name="Nelson D."/>
            <person name="Scott J.G."/>
            <person name="Beeman R.W."/>
            <person name="Muthukrishnan S."/>
            <person name="Kramer K.J."/>
            <person name="Arakane Y."/>
            <person name="Beeman R.W."/>
            <person name="Zhu Q."/>
            <person name="Hogenkamp D."/>
            <person name="Dixit R."/>
            <person name="Oppert B."/>
            <person name="Jiang H."/>
            <person name="Zou Z."/>
            <person name="Marshall J."/>
            <person name="Elpidina E."/>
            <person name="Vinokurov K."/>
            <person name="Oppert C."/>
            <person name="Zou Z."/>
            <person name="Evans J."/>
            <person name="Lu Z."/>
            <person name="Zhao P."/>
            <person name="Sumathipala N."/>
            <person name="Altincicek B."/>
            <person name="Vilcinskas A."/>
            <person name="Williams M."/>
            <person name="Hultmark D."/>
            <person name="Hetru C."/>
            <person name="Jiang H."/>
            <person name="Grimmelikhuijzen C.J."/>
            <person name="Hauser F."/>
            <person name="Cazzamali G."/>
            <person name="Williamson M."/>
            <person name="Park Y."/>
            <person name="Li B."/>
            <person name="Tanaka Y."/>
            <person name="Predel R."/>
            <person name="Neupert S."/>
            <person name="Schachtner J."/>
            <person name="Verleyen P."/>
            <person name="Raible F."/>
            <person name="Bork P."/>
            <person name="Friedrich M."/>
            <person name="Walden K.K."/>
            <person name="Robertson H.M."/>
            <person name="Angeli S."/>
            <person name="Foret S."/>
            <person name="Bucher G."/>
            <person name="Schuetz S."/>
            <person name="Maleszka R."/>
            <person name="Wimmer E.A."/>
            <person name="Beeman R.W."/>
            <person name="Lorenzen M."/>
            <person name="Tomoyasu Y."/>
            <person name="Miller S.C."/>
            <person name="Grossmann D."/>
            <person name="Bucher G."/>
        </authorList>
    </citation>
    <scope>NUCLEOTIDE SEQUENCE [LARGE SCALE GENOMIC DNA]</scope>
    <source>
        <strain evidence="12 13">Georgia GA2</strain>
    </source>
</reference>
<dbReference type="SMART" id="SM00382">
    <property type="entry name" value="AAA"/>
    <property type="match status" value="1"/>
</dbReference>
<dbReference type="AlphaFoldDB" id="A0A139WFW4"/>
<feature type="transmembrane region" description="Helical" evidence="10">
    <location>
        <begin position="281"/>
        <end position="303"/>
    </location>
</feature>